<dbReference type="InterPro" id="IPR013103">
    <property type="entry name" value="RVT_2"/>
</dbReference>
<dbReference type="PANTHER" id="PTHR11439">
    <property type="entry name" value="GAG-POL-RELATED RETROTRANSPOSON"/>
    <property type="match status" value="1"/>
</dbReference>
<dbReference type="InterPro" id="IPR005162">
    <property type="entry name" value="Retrotrans_gag_dom"/>
</dbReference>
<keyword evidence="4" id="KW-0548">Nucleotidyltransferase</keyword>
<name>A0A6L2NI17_TANCI</name>
<gene>
    <name evidence="4" type="ORF">Tci_056760</name>
</gene>
<dbReference type="GO" id="GO:0003964">
    <property type="term" value="F:RNA-directed DNA polymerase activity"/>
    <property type="evidence" value="ECO:0007669"/>
    <property type="project" value="UniProtKB-KW"/>
</dbReference>
<evidence type="ECO:0000313" key="4">
    <source>
        <dbReference type="EMBL" id="GEU84782.1"/>
    </source>
</evidence>
<evidence type="ECO:0000259" key="2">
    <source>
        <dbReference type="Pfam" id="PF07727"/>
    </source>
</evidence>
<dbReference type="Pfam" id="PF17919">
    <property type="entry name" value="RT_RNaseH_2"/>
    <property type="match status" value="1"/>
</dbReference>
<sequence>MAYKQFSLEPGLSNLNKTGKSSNQSVLQVDEALKIDLEDLFQDFYDEYFDSSKIMKSSTTNVKTSIKEEVFHESIPINMVPNGDEASTSYNVFNERLEDAYFDASTSFHDPSNVQTYYQPYPHEKKWTKDHLLHKIIGDSKSSVRTRGQLANSCLFSCLLSSIEPANVAEALRDADWNKKDKSSLVIRNKARLVAVGYSQQEGIDYVETFALVARIKAIRLFLAYAAHKDFTVFQIDVKTAFLNGILKEEVYVGQPPGFVSKQYPYHVYALDKALYSLKQAPRAWYDVLSKFLIESGFQKVPTPMVEHAKLKLDLVGKPIDHTDYRSMIGSLMYVTSSRLDIMFATCMCARYQANPNEHRVSTVKRIFLYIKGTINLGLWYPKDSGFDLTAYSDADHAGCHLDRKIPIYCDSKSAIAISCNLIQVAQKKVKKAFENADSSLRVELIPSKINELALFNLCPVNRRIQLMAVLISKRVPKASWSDCHNLDVNRPSRSEIIDTGTPCLETISFMYNLVSFSILSVSLIGKKYADSVRRSTITQMDVPNNVIELMMFLYSLEGNARVWYDKEPPNLILTWEDLVNKFVNQLFPPSKTTHLKNEISRFTQRFEETFGEAQERFKEMLRACPHHGFTKLAQINTFYNGLNDNDQDSLNDVAGGNLLSKTTREALQIIENKSKVHYSRNKPNVSRMNTNSWDNANKSDDRIDKLADQVSTLVDIFAKKIAQRCSSKGFSKSLEIMENFLFHVISQEWIRPSCSPHLGRSFLRTGRALLDVYGEEITLRVDDEAVTFNLNQTTRYSSTYDDLSINRIDIIDVSREEYAQEILGFSSNFLDGNLTLTFEPILSDSSLTLTSFEGSDFILEEINAYLKDESVSLEIDHADYDPKADICLIEKLLNNDPFQLPRMDLKQEEVVKAKSSIEEPLELELKNLPSYLKYAYLEGVDKLPVIISKDLKVDEKEPLLKVLKSHKRAIAWKITNIKGIDPRYCTHNILMEEDYKPDVQSQRRVNPKIHKVIKNEVIKLLDVDFSKIARPITHLLEKETSFVFSKDCIDAFETLKKMLTKAPIFVVPDWNLPFELMCDASDFAIDAVPGQRKTNHFQPIHYAMYTDHSALKYLLSKKDAKPRLIRGFSLQEFDIIIRDKKGTENLAADHLYRLENPHKDVFENKDINENFPLETLGKISSRNTPWFADFANFHAGNFIVKGMSS</sequence>
<dbReference type="InterPro" id="IPR041577">
    <property type="entry name" value="RT_RNaseH_2"/>
</dbReference>
<accession>A0A6L2NI17</accession>
<keyword evidence="4" id="KW-0695">RNA-directed DNA polymerase</keyword>
<dbReference type="Pfam" id="PF07727">
    <property type="entry name" value="RVT_2"/>
    <property type="match status" value="1"/>
</dbReference>
<dbReference type="InterPro" id="IPR043128">
    <property type="entry name" value="Rev_trsase/Diguanyl_cyclase"/>
</dbReference>
<reference evidence="4" key="1">
    <citation type="journal article" date="2019" name="Sci. Rep.">
        <title>Draft genome of Tanacetum cinerariifolium, the natural source of mosquito coil.</title>
        <authorList>
            <person name="Yamashiro T."/>
            <person name="Shiraishi A."/>
            <person name="Satake H."/>
            <person name="Nakayama K."/>
        </authorList>
    </citation>
    <scope>NUCLEOTIDE SEQUENCE</scope>
</reference>
<dbReference type="Pfam" id="PF03732">
    <property type="entry name" value="Retrotrans_gag"/>
    <property type="match status" value="1"/>
</dbReference>
<keyword evidence="4" id="KW-0808">Transferase</keyword>
<evidence type="ECO:0000259" key="1">
    <source>
        <dbReference type="Pfam" id="PF03732"/>
    </source>
</evidence>
<feature type="domain" description="Retrotransposon gag" evidence="1">
    <location>
        <begin position="552"/>
        <end position="645"/>
    </location>
</feature>
<dbReference type="PANTHER" id="PTHR11439:SF495">
    <property type="entry name" value="REVERSE TRANSCRIPTASE, RNA-DEPENDENT DNA POLYMERASE-RELATED"/>
    <property type="match status" value="1"/>
</dbReference>
<organism evidence="4">
    <name type="scientific">Tanacetum cinerariifolium</name>
    <name type="common">Dalmatian daisy</name>
    <name type="synonym">Chrysanthemum cinerariifolium</name>
    <dbReference type="NCBI Taxonomy" id="118510"/>
    <lineage>
        <taxon>Eukaryota</taxon>
        <taxon>Viridiplantae</taxon>
        <taxon>Streptophyta</taxon>
        <taxon>Embryophyta</taxon>
        <taxon>Tracheophyta</taxon>
        <taxon>Spermatophyta</taxon>
        <taxon>Magnoliopsida</taxon>
        <taxon>eudicotyledons</taxon>
        <taxon>Gunneridae</taxon>
        <taxon>Pentapetalae</taxon>
        <taxon>asterids</taxon>
        <taxon>campanulids</taxon>
        <taxon>Asterales</taxon>
        <taxon>Asteraceae</taxon>
        <taxon>Asteroideae</taxon>
        <taxon>Anthemideae</taxon>
        <taxon>Anthemidinae</taxon>
        <taxon>Tanacetum</taxon>
    </lineage>
</organism>
<feature type="domain" description="Reverse transcriptase Ty1/copia-type" evidence="2">
    <location>
        <begin position="178"/>
        <end position="303"/>
    </location>
</feature>
<feature type="domain" description="Reverse transcriptase/retrotransposon-derived protein RNase H-like" evidence="3">
    <location>
        <begin position="1046"/>
        <end position="1104"/>
    </location>
</feature>
<proteinExistence type="predicted"/>
<dbReference type="SUPFAM" id="SSF56672">
    <property type="entry name" value="DNA/RNA polymerases"/>
    <property type="match status" value="2"/>
</dbReference>
<dbReference type="InterPro" id="IPR043502">
    <property type="entry name" value="DNA/RNA_pol_sf"/>
</dbReference>
<dbReference type="AlphaFoldDB" id="A0A6L2NI17"/>
<dbReference type="EMBL" id="BKCJ010008968">
    <property type="protein sequence ID" value="GEU84782.1"/>
    <property type="molecule type" value="Genomic_DNA"/>
</dbReference>
<protein>
    <submittedName>
        <fullName evidence="4">Reverse transcriptase domain-containing protein</fullName>
    </submittedName>
</protein>
<dbReference type="Gene3D" id="3.30.70.270">
    <property type="match status" value="1"/>
</dbReference>
<evidence type="ECO:0000259" key="3">
    <source>
        <dbReference type="Pfam" id="PF17919"/>
    </source>
</evidence>
<comment type="caution">
    <text evidence="4">The sequence shown here is derived from an EMBL/GenBank/DDBJ whole genome shotgun (WGS) entry which is preliminary data.</text>
</comment>